<reference evidence="3 4" key="1">
    <citation type="submission" date="2019-08" db="EMBL/GenBank/DDBJ databases">
        <title>Complete genome sequence of Candidatus Uab amorphum.</title>
        <authorList>
            <person name="Shiratori T."/>
            <person name="Suzuki S."/>
            <person name="Kakizawa Y."/>
            <person name="Ishida K."/>
        </authorList>
    </citation>
    <scope>NUCLEOTIDE SEQUENCE [LARGE SCALE GENOMIC DNA]</scope>
    <source>
        <strain evidence="3 4">SRT547</strain>
    </source>
</reference>
<dbReference type="EMBL" id="AP019860">
    <property type="protein sequence ID" value="BBM85639.1"/>
    <property type="molecule type" value="Genomic_DNA"/>
</dbReference>
<dbReference type="Gene3D" id="2.40.30.170">
    <property type="match status" value="1"/>
</dbReference>
<keyword evidence="2" id="KW-1133">Transmembrane helix</keyword>
<dbReference type="Gene3D" id="2.40.420.20">
    <property type="match status" value="1"/>
</dbReference>
<keyword evidence="4" id="KW-1185">Reference proteome</keyword>
<evidence type="ECO:0000256" key="1">
    <source>
        <dbReference type="SAM" id="Coils"/>
    </source>
</evidence>
<dbReference type="AlphaFoldDB" id="A0A5S9IPG0"/>
<gene>
    <name evidence="3" type="ORF">UABAM_04013</name>
</gene>
<evidence type="ECO:0000313" key="3">
    <source>
        <dbReference type="EMBL" id="BBM85639.1"/>
    </source>
</evidence>
<feature type="coiled-coil region" evidence="1">
    <location>
        <begin position="142"/>
        <end position="194"/>
    </location>
</feature>
<sequence length="457" mass="51512">MKKLLKIFNPRLLIIPPIAIGIAVLVWMGKNAKQPQTIENKEVVTPAAVITVKPMDVEPRVIGYGTAQPKNIWKAIAEVSGKVVKMHKSLTKGNFLKRGTQVIVIDQQRIKLQITEIGASISSTTAEIKKLDIEEKNLVVSLKIEKNTLAILEKERDRIKKLVIQNRAEAFANLDKAEREYLAQQSKVQNTQSSLDIIPSQREILKAQIELNKAKLAAAQLDLKNSVIRVPFDCRIDRVDVELGQFAQTGSVLIEAYGTDVSEILAMFSIDKFRHMLPPGRKIKTTPGVQQIRQRFKIKPTIRFTMGNFSIKWDEAYFSRINSEIDERSRMIGIIVALDKPYALAKPGVRPPLTKGMFCEVELRGQPKKDCLVIPRMAIRDHKVYIVDKDNRLRKRKVTVAFTQGDFAIVKDKTLTQQRVIVSDITPAVAGMLIAPTENSELHKEILRECGVKGEQK</sequence>
<proteinExistence type="predicted"/>
<dbReference type="PANTHER" id="PTHR30469">
    <property type="entry name" value="MULTIDRUG RESISTANCE PROTEIN MDTA"/>
    <property type="match status" value="1"/>
</dbReference>
<organism evidence="3 4">
    <name type="scientific">Uabimicrobium amorphum</name>
    <dbReference type="NCBI Taxonomy" id="2596890"/>
    <lineage>
        <taxon>Bacteria</taxon>
        <taxon>Pseudomonadati</taxon>
        <taxon>Planctomycetota</taxon>
        <taxon>Candidatus Uabimicrobiia</taxon>
        <taxon>Candidatus Uabimicrobiales</taxon>
        <taxon>Candidatus Uabimicrobiaceae</taxon>
        <taxon>Candidatus Uabimicrobium</taxon>
    </lineage>
</organism>
<keyword evidence="1" id="KW-0175">Coiled coil</keyword>
<keyword evidence="2" id="KW-0472">Membrane</keyword>
<protein>
    <submittedName>
        <fullName evidence="3">Acriflavin resistance protein</fullName>
    </submittedName>
</protein>
<dbReference type="KEGG" id="uam:UABAM_04013"/>
<dbReference type="Gene3D" id="2.40.50.100">
    <property type="match status" value="1"/>
</dbReference>
<dbReference type="GO" id="GO:1990281">
    <property type="term" value="C:efflux pump complex"/>
    <property type="evidence" value="ECO:0007669"/>
    <property type="project" value="TreeGrafter"/>
</dbReference>
<evidence type="ECO:0000313" key="4">
    <source>
        <dbReference type="Proteomes" id="UP000326354"/>
    </source>
</evidence>
<dbReference type="OrthoDB" id="5645220at2"/>
<feature type="transmembrane region" description="Helical" evidence="2">
    <location>
        <begin position="12"/>
        <end position="29"/>
    </location>
</feature>
<evidence type="ECO:0000256" key="2">
    <source>
        <dbReference type="SAM" id="Phobius"/>
    </source>
</evidence>
<dbReference type="Proteomes" id="UP000326354">
    <property type="component" value="Chromosome"/>
</dbReference>
<dbReference type="GO" id="GO:0015562">
    <property type="term" value="F:efflux transmembrane transporter activity"/>
    <property type="evidence" value="ECO:0007669"/>
    <property type="project" value="TreeGrafter"/>
</dbReference>
<dbReference type="Gene3D" id="1.10.287.470">
    <property type="entry name" value="Helix hairpin bin"/>
    <property type="match status" value="1"/>
</dbReference>
<dbReference type="SUPFAM" id="SSF111369">
    <property type="entry name" value="HlyD-like secretion proteins"/>
    <property type="match status" value="1"/>
</dbReference>
<keyword evidence="2" id="KW-0812">Transmembrane</keyword>
<accession>A0A5S9IPG0</accession>
<dbReference type="RefSeq" id="WP_151969730.1">
    <property type="nucleotide sequence ID" value="NZ_AP019860.1"/>
</dbReference>
<name>A0A5S9IPG0_UABAM</name>